<evidence type="ECO:0000256" key="4">
    <source>
        <dbReference type="ARBA" id="ARBA00023136"/>
    </source>
</evidence>
<dbReference type="Gene3D" id="1.20.1250.20">
    <property type="entry name" value="MFS general substrate transporter like domains"/>
    <property type="match status" value="2"/>
</dbReference>
<dbReference type="EMBL" id="VHSH01000008">
    <property type="protein sequence ID" value="TQV76094.1"/>
    <property type="molecule type" value="Genomic_DNA"/>
</dbReference>
<comment type="caution">
    <text evidence="7">The sequence shown here is derived from an EMBL/GenBank/DDBJ whole genome shotgun (WGS) entry which is preliminary data.</text>
</comment>
<proteinExistence type="predicted"/>
<feature type="transmembrane region" description="Helical" evidence="5">
    <location>
        <begin position="211"/>
        <end position="233"/>
    </location>
</feature>
<feature type="transmembrane region" description="Helical" evidence="5">
    <location>
        <begin position="161"/>
        <end position="180"/>
    </location>
</feature>
<feature type="transmembrane region" description="Helical" evidence="5">
    <location>
        <begin position="297"/>
        <end position="320"/>
    </location>
</feature>
<dbReference type="InterPro" id="IPR005829">
    <property type="entry name" value="Sugar_transporter_CS"/>
</dbReference>
<dbReference type="OrthoDB" id="8894129at2"/>
<dbReference type="PANTHER" id="PTHR43129:SF1">
    <property type="entry name" value="FOSMIDOMYCIN RESISTANCE PROTEIN"/>
    <property type="match status" value="1"/>
</dbReference>
<dbReference type="GO" id="GO:0022857">
    <property type="term" value="F:transmembrane transporter activity"/>
    <property type="evidence" value="ECO:0007669"/>
    <property type="project" value="InterPro"/>
</dbReference>
<feature type="transmembrane region" description="Helical" evidence="5">
    <location>
        <begin position="274"/>
        <end position="291"/>
    </location>
</feature>
<organism evidence="7 8">
    <name type="scientific">Denitrobaculum tricleocarpae</name>
    <dbReference type="NCBI Taxonomy" id="2591009"/>
    <lineage>
        <taxon>Bacteria</taxon>
        <taxon>Pseudomonadati</taxon>
        <taxon>Pseudomonadota</taxon>
        <taxon>Alphaproteobacteria</taxon>
        <taxon>Rhodospirillales</taxon>
        <taxon>Rhodospirillaceae</taxon>
        <taxon>Denitrobaculum</taxon>
    </lineage>
</organism>
<dbReference type="PANTHER" id="PTHR43129">
    <property type="entry name" value="FOSMIDOMYCIN RESISTANCE PROTEIN"/>
    <property type="match status" value="1"/>
</dbReference>
<feature type="transmembrane region" description="Helical" evidence="5">
    <location>
        <begin position="73"/>
        <end position="91"/>
    </location>
</feature>
<keyword evidence="4 5" id="KW-0472">Membrane</keyword>
<reference evidence="7 8" key="1">
    <citation type="submission" date="2019-06" db="EMBL/GenBank/DDBJ databases">
        <title>Whole genome sequence for Rhodospirillaceae sp. R148.</title>
        <authorList>
            <person name="Wang G."/>
        </authorList>
    </citation>
    <scope>NUCLEOTIDE SEQUENCE [LARGE SCALE GENOMIC DNA]</scope>
    <source>
        <strain evidence="7 8">R148</strain>
    </source>
</reference>
<dbReference type="PROSITE" id="PS00216">
    <property type="entry name" value="SUGAR_TRANSPORT_1"/>
    <property type="match status" value="1"/>
</dbReference>
<feature type="transmembrane region" description="Helical" evidence="5">
    <location>
        <begin position="239"/>
        <end position="262"/>
    </location>
</feature>
<feature type="transmembrane region" description="Helical" evidence="5">
    <location>
        <begin position="131"/>
        <end position="155"/>
    </location>
</feature>
<name>A0A545TFT4_9PROT</name>
<dbReference type="GO" id="GO:0005886">
    <property type="term" value="C:plasma membrane"/>
    <property type="evidence" value="ECO:0007669"/>
    <property type="project" value="TreeGrafter"/>
</dbReference>
<keyword evidence="2 5" id="KW-0812">Transmembrane</keyword>
<dbReference type="SUPFAM" id="SSF103473">
    <property type="entry name" value="MFS general substrate transporter"/>
    <property type="match status" value="1"/>
</dbReference>
<feature type="domain" description="Major facilitator superfamily (MFS) profile" evidence="6">
    <location>
        <begin position="6"/>
        <end position="390"/>
    </location>
</feature>
<keyword evidence="8" id="KW-1185">Reference proteome</keyword>
<gene>
    <name evidence="7" type="ORF">FKG95_20825</name>
</gene>
<evidence type="ECO:0000259" key="6">
    <source>
        <dbReference type="PROSITE" id="PS50850"/>
    </source>
</evidence>
<feature type="transmembrane region" description="Helical" evidence="5">
    <location>
        <begin position="332"/>
        <end position="358"/>
    </location>
</feature>
<feature type="transmembrane region" description="Helical" evidence="5">
    <location>
        <begin position="42"/>
        <end position="64"/>
    </location>
</feature>
<sequence length="393" mass="40998">MTNRSFLTWFALGHFANDWPVTSLWLIVPTAGLAMGLSPAEVGLLFTICNFGGALAYLPAGILADHVSNRGRLLAATFWWVAVGYLLAAMAPGFWSLALLLAVAGLGDAAWHPIATGVLTRDNKHRRAHVLGIHAIGGSLAEVLSPLAVGFLLAFVDWREALVISALPTALMGICFFWVARAVPRVEKKSVSKRTLLNLLNIWRRGSGPRLVAMICLYNMALMALLSMIPLYLADRHGFGPGAAGIAFSAMLIVGALAQPWVGKLSDIAGRRPVVVFGNLAAALAALLMIFQPSLWIMIPAMMLAVAALTAIRAAILAGAIDHVGHSEGSTLGFAFALMDGIGALGAVLAGIAAGFAWPAMFGLAAGFSLGAAALGLVTVFGGLAVSSARVRS</sequence>
<dbReference type="InterPro" id="IPR011701">
    <property type="entry name" value="MFS"/>
</dbReference>
<keyword evidence="3 5" id="KW-1133">Transmembrane helix</keyword>
<dbReference type="Proteomes" id="UP000315252">
    <property type="component" value="Unassembled WGS sequence"/>
</dbReference>
<dbReference type="RefSeq" id="WP_142898357.1">
    <property type="nucleotide sequence ID" value="NZ_ML660059.1"/>
</dbReference>
<accession>A0A545TFT4</accession>
<evidence type="ECO:0000256" key="5">
    <source>
        <dbReference type="SAM" id="Phobius"/>
    </source>
</evidence>
<evidence type="ECO:0000313" key="7">
    <source>
        <dbReference type="EMBL" id="TQV76094.1"/>
    </source>
</evidence>
<evidence type="ECO:0000256" key="1">
    <source>
        <dbReference type="ARBA" id="ARBA00004141"/>
    </source>
</evidence>
<evidence type="ECO:0000256" key="2">
    <source>
        <dbReference type="ARBA" id="ARBA00022692"/>
    </source>
</evidence>
<dbReference type="Pfam" id="PF07690">
    <property type="entry name" value="MFS_1"/>
    <property type="match status" value="1"/>
</dbReference>
<evidence type="ECO:0000313" key="8">
    <source>
        <dbReference type="Proteomes" id="UP000315252"/>
    </source>
</evidence>
<dbReference type="InterPro" id="IPR036259">
    <property type="entry name" value="MFS_trans_sf"/>
</dbReference>
<comment type="subcellular location">
    <subcellularLocation>
        <location evidence="1">Membrane</location>
        <topology evidence="1">Multi-pass membrane protein</topology>
    </subcellularLocation>
</comment>
<dbReference type="InterPro" id="IPR020846">
    <property type="entry name" value="MFS_dom"/>
</dbReference>
<protein>
    <submittedName>
        <fullName evidence="7">MFS transporter</fullName>
    </submittedName>
</protein>
<dbReference type="PROSITE" id="PS50850">
    <property type="entry name" value="MFS"/>
    <property type="match status" value="1"/>
</dbReference>
<feature type="transmembrane region" description="Helical" evidence="5">
    <location>
        <begin position="364"/>
        <end position="386"/>
    </location>
</feature>
<dbReference type="AlphaFoldDB" id="A0A545TFT4"/>
<evidence type="ECO:0000256" key="3">
    <source>
        <dbReference type="ARBA" id="ARBA00022989"/>
    </source>
</evidence>